<dbReference type="SUPFAM" id="SSF46785">
    <property type="entry name" value="Winged helix' DNA-binding domain"/>
    <property type="match status" value="1"/>
</dbReference>
<evidence type="ECO:0000313" key="5">
    <source>
        <dbReference type="EMBL" id="MBB4927700.1"/>
    </source>
</evidence>
<gene>
    <name evidence="5" type="ORF">FHR34_006795</name>
</gene>
<dbReference type="Pfam" id="PF01614">
    <property type="entry name" value="IclR_C"/>
    <property type="match status" value="1"/>
</dbReference>
<dbReference type="InterPro" id="IPR029016">
    <property type="entry name" value="GAF-like_dom_sf"/>
</dbReference>
<keyword evidence="1" id="KW-0805">Transcription regulation</keyword>
<evidence type="ECO:0000313" key="6">
    <source>
        <dbReference type="Proteomes" id="UP000540506"/>
    </source>
</evidence>
<evidence type="ECO:0000256" key="3">
    <source>
        <dbReference type="ARBA" id="ARBA00023163"/>
    </source>
</evidence>
<dbReference type="PROSITE" id="PS51078">
    <property type="entry name" value="ICLR_ED"/>
    <property type="match status" value="1"/>
</dbReference>
<sequence length="252" mass="27384">MSSHQQALPAETNSVAGKLFAILSSFATDRSVMRLTDISHRSGLPLSTVHRVCGELERWGGLEKRTDGSWCIGDRLWEVGILAERYAALREAAAPFLGDLHAQTRQNVTLAVLDDLRVRYVDVIRGSQSPSVEVRPGGTLPVHATSAGKLLLAHAPREDQRAVAEQGLARYTPYTITAPGQLLRELCLVRRGEVAYSREELQLGTASVAAPVRGTGGEVIAALTVAFRVMRGGEKFELLVRRHAEALSEQLA</sequence>
<dbReference type="SUPFAM" id="SSF55781">
    <property type="entry name" value="GAF domain-like"/>
    <property type="match status" value="1"/>
</dbReference>
<comment type="caution">
    <text evidence="5">The sequence shown here is derived from an EMBL/GenBank/DDBJ whole genome shotgun (WGS) entry which is preliminary data.</text>
</comment>
<evidence type="ECO:0000256" key="2">
    <source>
        <dbReference type="ARBA" id="ARBA00023125"/>
    </source>
</evidence>
<organism evidence="5 6">
    <name type="scientific">Kitasatospora kifunensis</name>
    <name type="common">Streptomyces kifunensis</name>
    <dbReference type="NCBI Taxonomy" id="58351"/>
    <lineage>
        <taxon>Bacteria</taxon>
        <taxon>Bacillati</taxon>
        <taxon>Actinomycetota</taxon>
        <taxon>Actinomycetes</taxon>
        <taxon>Kitasatosporales</taxon>
        <taxon>Streptomycetaceae</taxon>
        <taxon>Kitasatospora</taxon>
    </lineage>
</organism>
<dbReference type="InterPro" id="IPR050707">
    <property type="entry name" value="HTH_MetabolicPath_Reg"/>
</dbReference>
<keyword evidence="6" id="KW-1185">Reference proteome</keyword>
<feature type="domain" description="IclR-ED" evidence="4">
    <location>
        <begin position="75"/>
        <end position="252"/>
    </location>
</feature>
<dbReference type="Gene3D" id="3.30.450.40">
    <property type="match status" value="1"/>
</dbReference>
<dbReference type="GO" id="GO:0045892">
    <property type="term" value="P:negative regulation of DNA-templated transcription"/>
    <property type="evidence" value="ECO:0007669"/>
    <property type="project" value="TreeGrafter"/>
</dbReference>
<dbReference type="Gene3D" id="1.10.10.10">
    <property type="entry name" value="Winged helix-like DNA-binding domain superfamily/Winged helix DNA-binding domain"/>
    <property type="match status" value="1"/>
</dbReference>
<dbReference type="Proteomes" id="UP000540506">
    <property type="component" value="Unassembled WGS sequence"/>
</dbReference>
<dbReference type="InterPro" id="IPR036390">
    <property type="entry name" value="WH_DNA-bd_sf"/>
</dbReference>
<keyword evidence="2 5" id="KW-0238">DNA-binding</keyword>
<dbReference type="SMART" id="SM00346">
    <property type="entry name" value="HTH_ICLR"/>
    <property type="match status" value="1"/>
</dbReference>
<name>A0A7W7R934_KITKI</name>
<reference evidence="5 6" key="1">
    <citation type="submission" date="2020-08" db="EMBL/GenBank/DDBJ databases">
        <title>Sequencing the genomes of 1000 actinobacteria strains.</title>
        <authorList>
            <person name="Klenk H.-P."/>
        </authorList>
    </citation>
    <scope>NUCLEOTIDE SEQUENCE [LARGE SCALE GENOMIC DNA]</scope>
    <source>
        <strain evidence="5 6">DSM 41654</strain>
    </source>
</reference>
<dbReference type="PANTHER" id="PTHR30136">
    <property type="entry name" value="HELIX-TURN-HELIX TRANSCRIPTIONAL REGULATOR, ICLR FAMILY"/>
    <property type="match status" value="1"/>
</dbReference>
<dbReference type="InterPro" id="IPR014757">
    <property type="entry name" value="Tscrpt_reg_IclR_C"/>
</dbReference>
<dbReference type="Pfam" id="PF09339">
    <property type="entry name" value="HTH_IclR"/>
    <property type="match status" value="1"/>
</dbReference>
<accession>A0A7W7R934</accession>
<dbReference type="PANTHER" id="PTHR30136:SF24">
    <property type="entry name" value="HTH-TYPE TRANSCRIPTIONAL REPRESSOR ALLR"/>
    <property type="match status" value="1"/>
</dbReference>
<keyword evidence="3" id="KW-0804">Transcription</keyword>
<dbReference type="InterPro" id="IPR005471">
    <property type="entry name" value="Tscrpt_reg_IclR_N"/>
</dbReference>
<protein>
    <submittedName>
        <fullName evidence="5">DNA-binding IclR family transcriptional regulator</fullName>
    </submittedName>
</protein>
<evidence type="ECO:0000259" key="4">
    <source>
        <dbReference type="PROSITE" id="PS51078"/>
    </source>
</evidence>
<evidence type="ECO:0000256" key="1">
    <source>
        <dbReference type="ARBA" id="ARBA00023015"/>
    </source>
</evidence>
<dbReference type="AlphaFoldDB" id="A0A7W7R934"/>
<dbReference type="RefSeq" id="WP_184944304.1">
    <property type="nucleotide sequence ID" value="NZ_JACHJV010000002.1"/>
</dbReference>
<dbReference type="InterPro" id="IPR036388">
    <property type="entry name" value="WH-like_DNA-bd_sf"/>
</dbReference>
<proteinExistence type="predicted"/>
<dbReference type="EMBL" id="JACHJV010000002">
    <property type="protein sequence ID" value="MBB4927700.1"/>
    <property type="molecule type" value="Genomic_DNA"/>
</dbReference>
<dbReference type="GO" id="GO:0003677">
    <property type="term" value="F:DNA binding"/>
    <property type="evidence" value="ECO:0007669"/>
    <property type="project" value="UniProtKB-KW"/>
</dbReference>
<dbReference type="GO" id="GO:0003700">
    <property type="term" value="F:DNA-binding transcription factor activity"/>
    <property type="evidence" value="ECO:0007669"/>
    <property type="project" value="TreeGrafter"/>
</dbReference>